<dbReference type="GO" id="GO:0005524">
    <property type="term" value="F:ATP binding"/>
    <property type="evidence" value="ECO:0007669"/>
    <property type="project" value="UniProtKB-UniRule"/>
</dbReference>
<keyword evidence="3 4" id="KW-0067">ATP-binding</keyword>
<evidence type="ECO:0000256" key="3">
    <source>
        <dbReference type="ARBA" id="ARBA00022840"/>
    </source>
</evidence>
<feature type="domain" description="ATP-grasp" evidence="5">
    <location>
        <begin position="87"/>
        <end position="291"/>
    </location>
</feature>
<dbReference type="PROSITE" id="PS50975">
    <property type="entry name" value="ATP_GRASP"/>
    <property type="match status" value="1"/>
</dbReference>
<dbReference type="GO" id="GO:0005829">
    <property type="term" value="C:cytosol"/>
    <property type="evidence" value="ECO:0007669"/>
    <property type="project" value="TreeGrafter"/>
</dbReference>
<dbReference type="InterPro" id="IPR011761">
    <property type="entry name" value="ATP-grasp"/>
</dbReference>
<keyword evidence="7" id="KW-1185">Reference proteome</keyword>
<keyword evidence="2 4" id="KW-0547">Nucleotide-binding</keyword>
<dbReference type="Gene3D" id="3.30.470.20">
    <property type="entry name" value="ATP-grasp fold, B domain"/>
    <property type="match status" value="1"/>
</dbReference>
<name>A0A518K396_9BACT</name>
<dbReference type="AlphaFoldDB" id="A0A518K396"/>
<dbReference type="Proteomes" id="UP000316426">
    <property type="component" value="Chromosome"/>
</dbReference>
<evidence type="ECO:0000259" key="5">
    <source>
        <dbReference type="PROSITE" id="PS50975"/>
    </source>
</evidence>
<dbReference type="InterPro" id="IPR003806">
    <property type="entry name" value="ATP-grasp_PylC-type"/>
</dbReference>
<evidence type="ECO:0000256" key="1">
    <source>
        <dbReference type="ARBA" id="ARBA00022598"/>
    </source>
</evidence>
<dbReference type="PANTHER" id="PTHR43055:SF1">
    <property type="entry name" value="FORMATE-DEPENDENT PHOSPHORIBOSYLGLYCINAMIDE FORMYLTRANSFERASE"/>
    <property type="match status" value="1"/>
</dbReference>
<evidence type="ECO:0000256" key="4">
    <source>
        <dbReference type="PROSITE-ProRule" id="PRU00409"/>
    </source>
</evidence>
<dbReference type="Pfam" id="PF02655">
    <property type="entry name" value="ATP-grasp_3"/>
    <property type="match status" value="1"/>
</dbReference>
<keyword evidence="1" id="KW-0436">Ligase</keyword>
<protein>
    <submittedName>
        <fullName evidence="6">ATP-grasp domain protein</fullName>
    </submittedName>
</protein>
<dbReference type="PANTHER" id="PTHR43055">
    <property type="entry name" value="FORMATE-DEPENDENT PHOSPHORIBOSYLGLYCINAMIDE FORMYLTRANSFERASE"/>
    <property type="match status" value="1"/>
</dbReference>
<organism evidence="6 7">
    <name type="scientific">Botrimarina mediterranea</name>
    <dbReference type="NCBI Taxonomy" id="2528022"/>
    <lineage>
        <taxon>Bacteria</taxon>
        <taxon>Pseudomonadati</taxon>
        <taxon>Planctomycetota</taxon>
        <taxon>Planctomycetia</taxon>
        <taxon>Pirellulales</taxon>
        <taxon>Lacipirellulaceae</taxon>
        <taxon>Botrimarina</taxon>
    </lineage>
</organism>
<dbReference type="SUPFAM" id="SSF56059">
    <property type="entry name" value="Glutathione synthetase ATP-binding domain-like"/>
    <property type="match status" value="1"/>
</dbReference>
<dbReference type="GO" id="GO:0046872">
    <property type="term" value="F:metal ion binding"/>
    <property type="evidence" value="ECO:0007669"/>
    <property type="project" value="InterPro"/>
</dbReference>
<proteinExistence type="predicted"/>
<dbReference type="KEGG" id="bmei:Spa11_03970"/>
<dbReference type="GO" id="GO:0016874">
    <property type="term" value="F:ligase activity"/>
    <property type="evidence" value="ECO:0007669"/>
    <property type="project" value="UniProtKB-KW"/>
</dbReference>
<accession>A0A518K396</accession>
<evidence type="ECO:0000256" key="2">
    <source>
        <dbReference type="ARBA" id="ARBA00022741"/>
    </source>
</evidence>
<reference evidence="6 7" key="1">
    <citation type="submission" date="2019-02" db="EMBL/GenBank/DDBJ databases">
        <title>Deep-cultivation of Planctomycetes and their phenomic and genomic characterization uncovers novel biology.</title>
        <authorList>
            <person name="Wiegand S."/>
            <person name="Jogler M."/>
            <person name="Boedeker C."/>
            <person name="Pinto D."/>
            <person name="Vollmers J."/>
            <person name="Rivas-Marin E."/>
            <person name="Kohn T."/>
            <person name="Peeters S.H."/>
            <person name="Heuer A."/>
            <person name="Rast P."/>
            <person name="Oberbeckmann S."/>
            <person name="Bunk B."/>
            <person name="Jeske O."/>
            <person name="Meyerdierks A."/>
            <person name="Storesund J.E."/>
            <person name="Kallscheuer N."/>
            <person name="Luecker S."/>
            <person name="Lage O.M."/>
            <person name="Pohl T."/>
            <person name="Merkel B.J."/>
            <person name="Hornburger P."/>
            <person name="Mueller R.-W."/>
            <person name="Bruemmer F."/>
            <person name="Labrenz M."/>
            <person name="Spormann A.M."/>
            <person name="Op den Camp H."/>
            <person name="Overmann J."/>
            <person name="Amann R."/>
            <person name="Jetten M.S.M."/>
            <person name="Mascher T."/>
            <person name="Medema M.H."/>
            <person name="Devos D.P."/>
            <person name="Kaster A.-K."/>
            <person name="Ovreas L."/>
            <person name="Rohde M."/>
            <person name="Galperin M.Y."/>
            <person name="Jogler C."/>
        </authorList>
    </citation>
    <scope>NUCLEOTIDE SEQUENCE [LARGE SCALE GENOMIC DNA]</scope>
    <source>
        <strain evidence="6 7">Spa11</strain>
    </source>
</reference>
<gene>
    <name evidence="6" type="ORF">Spa11_03970</name>
</gene>
<dbReference type="EMBL" id="CP036349">
    <property type="protein sequence ID" value="QDV72225.1"/>
    <property type="molecule type" value="Genomic_DNA"/>
</dbReference>
<sequence length="384" mass="41155">MVPSERPTRLAIVGASVRAAAQSALRAGFEVVGADLFADADLDGVCPITKIEDYPHGFVDWLAKQDVDAWMYTGALENYPDLVDQMAAIRPLWGVSGEALRRCRDPSEYGYHLFKADVPYPATIRATPGKSYKTYWPWGPSLAKSYRQSNGAGVWRINNQDDYDRAVNLGMYIQDHLQEGESLSALFVADTQGATLLGLSEQLVGDSDNEFHYRGSIGPLAPSVSHAITLDNLGRCLSSSLGLRGVVGVDLIQFEQLLCVIEINPRYTASVEVIERANGVSAVAAHAACFAEGLEPGTESQPGKHVGKRILYAAEPIQVGESLAGELLELHRAGRVADVPRAGTAIGAGEPICTILVESESCSAVAEGLDALAEILLARFATRG</sequence>
<evidence type="ECO:0000313" key="7">
    <source>
        <dbReference type="Proteomes" id="UP000316426"/>
    </source>
</evidence>
<evidence type="ECO:0000313" key="6">
    <source>
        <dbReference type="EMBL" id="QDV72225.1"/>
    </source>
</evidence>